<keyword evidence="2" id="KW-1185">Reference proteome</keyword>
<organism evidence="1 2">
    <name type="scientific">Actinacidiphila alni</name>
    <dbReference type="NCBI Taxonomy" id="380248"/>
    <lineage>
        <taxon>Bacteria</taxon>
        <taxon>Bacillati</taxon>
        <taxon>Actinomycetota</taxon>
        <taxon>Actinomycetes</taxon>
        <taxon>Kitasatosporales</taxon>
        <taxon>Streptomycetaceae</taxon>
        <taxon>Actinacidiphila</taxon>
    </lineage>
</organism>
<protein>
    <submittedName>
        <fullName evidence="1">Uncharacterized protein</fullName>
    </submittedName>
</protein>
<gene>
    <name evidence="1" type="ORF">SAMN05216251_14017</name>
</gene>
<feature type="non-terminal residue" evidence="1">
    <location>
        <position position="1"/>
    </location>
</feature>
<dbReference type="EMBL" id="FONG01000040">
    <property type="protein sequence ID" value="SFF93308.1"/>
    <property type="molecule type" value="Genomic_DNA"/>
</dbReference>
<evidence type="ECO:0000313" key="2">
    <source>
        <dbReference type="Proteomes" id="UP000199323"/>
    </source>
</evidence>
<sequence>RTGQEAVQVNAGGVRVPLEVPWKPKEVEAAGASAPL</sequence>
<evidence type="ECO:0000313" key="1">
    <source>
        <dbReference type="EMBL" id="SFF93308.1"/>
    </source>
</evidence>
<name>A0A1I2MQB2_9ACTN</name>
<dbReference type="Proteomes" id="UP000199323">
    <property type="component" value="Unassembled WGS sequence"/>
</dbReference>
<proteinExistence type="predicted"/>
<dbReference type="AlphaFoldDB" id="A0A1I2MQB2"/>
<reference evidence="1 2" key="1">
    <citation type="submission" date="2016-10" db="EMBL/GenBank/DDBJ databases">
        <authorList>
            <person name="de Groot N.N."/>
        </authorList>
    </citation>
    <scope>NUCLEOTIDE SEQUENCE [LARGE SCALE GENOMIC DNA]</scope>
    <source>
        <strain evidence="1 2">CGMCC 4.3510</strain>
    </source>
</reference>
<accession>A0A1I2MQB2</accession>